<comment type="caution">
    <text evidence="1">The sequence shown here is derived from an EMBL/GenBank/DDBJ whole genome shotgun (WGS) entry which is preliminary data.</text>
</comment>
<protein>
    <recommendedName>
        <fullName evidence="3">Peptidase A2 domain-containing protein</fullName>
    </recommendedName>
</protein>
<accession>A0A4Y2VW81</accession>
<dbReference type="OrthoDB" id="6144264at2759"/>
<dbReference type="PANTHER" id="PTHR33327">
    <property type="entry name" value="ENDONUCLEASE"/>
    <property type="match status" value="1"/>
</dbReference>
<dbReference type="InterPro" id="IPR021109">
    <property type="entry name" value="Peptidase_aspartic_dom_sf"/>
</dbReference>
<dbReference type="AlphaFoldDB" id="A0A4Y2VW81"/>
<reference evidence="1 2" key="1">
    <citation type="journal article" date="2019" name="Sci. Rep.">
        <title>Orb-weaving spider Araneus ventricosus genome elucidates the spidroin gene catalogue.</title>
        <authorList>
            <person name="Kono N."/>
            <person name="Nakamura H."/>
            <person name="Ohtoshi R."/>
            <person name="Moran D.A.P."/>
            <person name="Shinohara A."/>
            <person name="Yoshida Y."/>
            <person name="Fujiwara M."/>
            <person name="Mori M."/>
            <person name="Tomita M."/>
            <person name="Arakawa K."/>
        </authorList>
    </citation>
    <scope>NUCLEOTIDE SEQUENCE [LARGE SCALE GENOMIC DNA]</scope>
</reference>
<name>A0A4Y2VW81_ARAVE</name>
<evidence type="ECO:0008006" key="3">
    <source>
        <dbReference type="Google" id="ProtNLM"/>
    </source>
</evidence>
<dbReference type="InterPro" id="IPR001969">
    <property type="entry name" value="Aspartic_peptidase_AS"/>
</dbReference>
<keyword evidence="2" id="KW-1185">Reference proteome</keyword>
<dbReference type="Proteomes" id="UP000499080">
    <property type="component" value="Unassembled WGS sequence"/>
</dbReference>
<organism evidence="1 2">
    <name type="scientific">Araneus ventricosus</name>
    <name type="common">Orbweaver spider</name>
    <name type="synonym">Epeira ventricosa</name>
    <dbReference type="NCBI Taxonomy" id="182803"/>
    <lineage>
        <taxon>Eukaryota</taxon>
        <taxon>Metazoa</taxon>
        <taxon>Ecdysozoa</taxon>
        <taxon>Arthropoda</taxon>
        <taxon>Chelicerata</taxon>
        <taxon>Arachnida</taxon>
        <taxon>Araneae</taxon>
        <taxon>Araneomorphae</taxon>
        <taxon>Entelegynae</taxon>
        <taxon>Araneoidea</taxon>
        <taxon>Araneidae</taxon>
        <taxon>Araneus</taxon>
    </lineage>
</organism>
<sequence length="324" mass="35485">MTLLAADKISDDVLRLLWLQRLPLSTGQILTPSSEDLPGLARMADKNLEVTGTFPSVDSVNTDSNDRISRLETLIEELTQTIRGFSFPSKNPLRHANRSKSPSISNRRKLSSLQISATSSAVDTNARLFIRDLNSGFKFLIDSGATVSVFSITGKDLGNLDGKTVLFAANCSSIYIYGKLELSLNLGFPKKFLWTFITADVSKPILGADFLSHFDLVIDMKNCRLIDLARRMSAGGFRTSQPSTGITSVSGGNKYHSLLLKFPNLVNSLKEVKDPCHNTTHCIETKGPPVFSRASDLRPVLGAVQFTWSKRFIMNGVSAAIIVV</sequence>
<dbReference type="GO" id="GO:0006508">
    <property type="term" value="P:proteolysis"/>
    <property type="evidence" value="ECO:0007669"/>
    <property type="project" value="InterPro"/>
</dbReference>
<dbReference type="PANTHER" id="PTHR33327:SF3">
    <property type="entry name" value="RNA-DIRECTED DNA POLYMERASE"/>
    <property type="match status" value="1"/>
</dbReference>
<dbReference type="SUPFAM" id="SSF50630">
    <property type="entry name" value="Acid proteases"/>
    <property type="match status" value="1"/>
</dbReference>
<dbReference type="Gene3D" id="2.40.70.10">
    <property type="entry name" value="Acid Proteases"/>
    <property type="match status" value="1"/>
</dbReference>
<dbReference type="GO" id="GO:0004190">
    <property type="term" value="F:aspartic-type endopeptidase activity"/>
    <property type="evidence" value="ECO:0007669"/>
    <property type="project" value="InterPro"/>
</dbReference>
<evidence type="ECO:0000313" key="2">
    <source>
        <dbReference type="Proteomes" id="UP000499080"/>
    </source>
</evidence>
<dbReference type="PROSITE" id="PS00141">
    <property type="entry name" value="ASP_PROTEASE"/>
    <property type="match status" value="1"/>
</dbReference>
<dbReference type="EMBL" id="BGPR01052050">
    <property type="protein sequence ID" value="GBO28931.1"/>
    <property type="molecule type" value="Genomic_DNA"/>
</dbReference>
<evidence type="ECO:0000313" key="1">
    <source>
        <dbReference type="EMBL" id="GBO28931.1"/>
    </source>
</evidence>
<gene>
    <name evidence="1" type="ORF">AVEN_223141_1</name>
</gene>
<proteinExistence type="predicted"/>